<gene>
    <name evidence="1" type="ORF">Amon01_000949400</name>
</gene>
<organism evidence="1 2">
    <name type="scientific">Ambrosiozyma monospora</name>
    <name type="common">Yeast</name>
    <name type="synonym">Endomycopsis monosporus</name>
    <dbReference type="NCBI Taxonomy" id="43982"/>
    <lineage>
        <taxon>Eukaryota</taxon>
        <taxon>Fungi</taxon>
        <taxon>Dikarya</taxon>
        <taxon>Ascomycota</taxon>
        <taxon>Saccharomycotina</taxon>
        <taxon>Pichiomycetes</taxon>
        <taxon>Pichiales</taxon>
        <taxon>Pichiaceae</taxon>
        <taxon>Ambrosiozyma</taxon>
    </lineage>
</organism>
<keyword evidence="2" id="KW-1185">Reference proteome</keyword>
<name>A0A9W6T1Z3_AMBMO</name>
<dbReference type="EMBL" id="BSXU01011274">
    <property type="protein sequence ID" value="GME74489.1"/>
    <property type="molecule type" value="Genomic_DNA"/>
</dbReference>
<protein>
    <submittedName>
        <fullName evidence="1">Unnamed protein product</fullName>
    </submittedName>
</protein>
<evidence type="ECO:0000313" key="2">
    <source>
        <dbReference type="Proteomes" id="UP001165063"/>
    </source>
</evidence>
<reference evidence="1" key="1">
    <citation type="submission" date="2023-04" db="EMBL/GenBank/DDBJ databases">
        <title>Ambrosiozyma monospora NBRC 1965.</title>
        <authorList>
            <person name="Ichikawa N."/>
            <person name="Sato H."/>
            <person name="Tonouchi N."/>
        </authorList>
    </citation>
    <scope>NUCLEOTIDE SEQUENCE</scope>
    <source>
        <strain evidence="1">NBRC 1965</strain>
    </source>
</reference>
<accession>A0A9W6T1Z3</accession>
<sequence>MKQMRHLMKLEQMKQMRHLMKLEQMKQMRHLMKLEQMRNWMKLEQMKQMRHLMKLEQMRNWMKLEQMKRMRHLMKLEQMRNLMRHLKKLGRTNIPNQLEFADNNTGTGQIFRQDTNVNLLVIDIQIISQFEVVTVVNSVVRGSNSLTINGEKEVLRNVINFLASNGVVFKTVSST</sequence>
<comment type="caution">
    <text evidence="1">The sequence shown here is derived from an EMBL/GenBank/DDBJ whole genome shotgun (WGS) entry which is preliminary data.</text>
</comment>
<dbReference type="AlphaFoldDB" id="A0A9W6T1Z3"/>
<dbReference type="Proteomes" id="UP001165063">
    <property type="component" value="Unassembled WGS sequence"/>
</dbReference>
<proteinExistence type="predicted"/>
<evidence type="ECO:0000313" key="1">
    <source>
        <dbReference type="EMBL" id="GME74489.1"/>
    </source>
</evidence>